<protein>
    <recommendedName>
        <fullName evidence="3">MalT-like TPR region domain-containing protein</fullName>
    </recommendedName>
</protein>
<gene>
    <name evidence="1" type="ORF">DFJ75_3030</name>
</gene>
<dbReference type="RefSeq" id="WP_062800022.1">
    <property type="nucleotide sequence ID" value="NZ_CBCRXS010000005.1"/>
</dbReference>
<name>A0A495K4I6_WILMA</name>
<dbReference type="OrthoDB" id="4377297at2"/>
<reference evidence="1 2" key="1">
    <citation type="submission" date="2018-10" db="EMBL/GenBank/DDBJ databases">
        <title>Sequencing the genomes of 1000 actinobacteria strains.</title>
        <authorList>
            <person name="Klenk H.-P."/>
        </authorList>
    </citation>
    <scope>NUCLEOTIDE SEQUENCE [LARGE SCALE GENOMIC DNA]</scope>
    <source>
        <strain evidence="1 2">DSM 44343</strain>
    </source>
</reference>
<comment type="caution">
    <text evidence="1">The sequence shown here is derived from an EMBL/GenBank/DDBJ whole genome shotgun (WGS) entry which is preliminary data.</text>
</comment>
<dbReference type="AlphaFoldDB" id="A0A495K4I6"/>
<proteinExistence type="predicted"/>
<organism evidence="1 2">
    <name type="scientific">Williamsia marianensis</name>
    <dbReference type="NCBI Taxonomy" id="85044"/>
    <lineage>
        <taxon>Bacteria</taxon>
        <taxon>Bacillati</taxon>
        <taxon>Actinomycetota</taxon>
        <taxon>Actinomycetes</taxon>
        <taxon>Mycobacteriales</taxon>
        <taxon>Nocardiaceae</taxon>
        <taxon>Williamsia</taxon>
    </lineage>
</organism>
<dbReference type="Proteomes" id="UP000274762">
    <property type="component" value="Unassembled WGS sequence"/>
</dbReference>
<sequence>MQVTLPAIAFGGSAGEYPVPVAGDGWDRWFRAVALGGSGHYAAAATELRRIATTSTDVVLRSLAASTRAAHLRQGGEHFHAVHHDAHALALLATPVAGFDSATIAGPRVSAWCDALTGLAADDLGRGMFGAAARLLDRVDALLIDSHERIEGSSEWVWHGRPALRSLWVRAELAMYTGDPETAQEHSSSALAVARGCPSQRHLIKSELIAAAAAASAGETTRAIEGAQRVGDAAASAGQLPLWWASAMLLEALGAGGSPSAADLRHELAARGGAMR</sequence>
<evidence type="ECO:0008006" key="3">
    <source>
        <dbReference type="Google" id="ProtNLM"/>
    </source>
</evidence>
<evidence type="ECO:0000313" key="1">
    <source>
        <dbReference type="EMBL" id="RKR96190.1"/>
    </source>
</evidence>
<accession>A0A495K4I6</accession>
<dbReference type="EMBL" id="RBKV01000001">
    <property type="protein sequence ID" value="RKR96190.1"/>
    <property type="molecule type" value="Genomic_DNA"/>
</dbReference>
<evidence type="ECO:0000313" key="2">
    <source>
        <dbReference type="Proteomes" id="UP000274762"/>
    </source>
</evidence>